<evidence type="ECO:0000256" key="3">
    <source>
        <dbReference type="ARBA" id="ARBA00022617"/>
    </source>
</evidence>
<keyword evidence="12" id="KW-1185">Reference proteome</keyword>
<dbReference type="GO" id="GO:0004109">
    <property type="term" value="F:coproporphyrinogen oxidase activity"/>
    <property type="evidence" value="ECO:0007669"/>
    <property type="project" value="InterPro"/>
</dbReference>
<evidence type="ECO:0000256" key="8">
    <source>
        <dbReference type="ARBA" id="ARBA00023186"/>
    </source>
</evidence>
<evidence type="ECO:0000256" key="1">
    <source>
        <dbReference type="ARBA" id="ARBA00006100"/>
    </source>
</evidence>
<name>A0A0L0WD43_GOTPU</name>
<dbReference type="SFLD" id="SFLDG01065">
    <property type="entry name" value="anaerobic_coproporphyrinogen-I"/>
    <property type="match status" value="2"/>
</dbReference>
<dbReference type="CDD" id="cd01335">
    <property type="entry name" value="Radical_SAM"/>
    <property type="match status" value="1"/>
</dbReference>
<dbReference type="PATRIC" id="fig|1503.3.peg.2004"/>
<reference evidence="12" key="1">
    <citation type="submission" date="2015-07" db="EMBL/GenBank/DDBJ databases">
        <title>Draft genome sequence of the purine-degrading Gottschalkia purinilyticum DSM 1384 (formerly Clostridium purinilyticum).</title>
        <authorList>
            <person name="Poehlein A."/>
            <person name="Schiel-Bengelsdorf B."/>
            <person name="Bengelsdorf F.R."/>
            <person name="Daniel R."/>
            <person name="Duerre P."/>
        </authorList>
    </citation>
    <scope>NUCLEOTIDE SEQUENCE [LARGE SCALE GENOMIC DNA]</scope>
    <source>
        <strain evidence="12">DSM 1384</strain>
    </source>
</reference>
<dbReference type="SFLD" id="SFLDF00562">
    <property type="entry name" value="HemN-like__clustered_with_heat"/>
    <property type="match status" value="1"/>
</dbReference>
<keyword evidence="5 9" id="KW-0479">Metal-binding</keyword>
<dbReference type="InterPro" id="IPR058240">
    <property type="entry name" value="rSAM_sf"/>
</dbReference>
<dbReference type="Pfam" id="PF04055">
    <property type="entry name" value="Radical_SAM"/>
    <property type="match status" value="1"/>
</dbReference>
<dbReference type="STRING" id="1503.CLPU_3c01390"/>
<dbReference type="SMART" id="SM00729">
    <property type="entry name" value="Elp3"/>
    <property type="match status" value="1"/>
</dbReference>
<dbReference type="PANTHER" id="PTHR13932:SF5">
    <property type="entry name" value="RADICAL S-ADENOSYL METHIONINE DOMAIN-CONTAINING PROTEIN 1, MITOCHONDRIAL"/>
    <property type="match status" value="1"/>
</dbReference>
<comment type="caution">
    <text evidence="11">The sequence shown here is derived from an EMBL/GenBank/DDBJ whole genome shotgun (WGS) entry which is preliminary data.</text>
</comment>
<dbReference type="AlphaFoldDB" id="A0A0L0WD43"/>
<keyword evidence="8 9" id="KW-0143">Chaperone</keyword>
<dbReference type="InterPro" id="IPR007197">
    <property type="entry name" value="rSAM"/>
</dbReference>
<dbReference type="NCBIfam" id="TIGR00539">
    <property type="entry name" value="hemN_rel"/>
    <property type="match status" value="1"/>
</dbReference>
<gene>
    <name evidence="11" type="primary">hemN</name>
    <name evidence="11" type="ORF">CLPU_3c01390</name>
</gene>
<dbReference type="InterPro" id="IPR013785">
    <property type="entry name" value="Aldolase_TIM"/>
</dbReference>
<evidence type="ECO:0000256" key="9">
    <source>
        <dbReference type="RuleBase" id="RU364116"/>
    </source>
</evidence>
<dbReference type="InterPro" id="IPR034505">
    <property type="entry name" value="Coproporphyrinogen-III_oxidase"/>
</dbReference>
<comment type="subcellular location">
    <subcellularLocation>
        <location evidence="9">Cytoplasm</location>
    </subcellularLocation>
</comment>
<dbReference type="Proteomes" id="UP000037267">
    <property type="component" value="Unassembled WGS sequence"/>
</dbReference>
<keyword evidence="11" id="KW-0560">Oxidoreductase</keyword>
<protein>
    <recommendedName>
        <fullName evidence="2 9">Heme chaperone HemW</fullName>
    </recommendedName>
</protein>
<dbReference type="SUPFAM" id="SSF102114">
    <property type="entry name" value="Radical SAM enzymes"/>
    <property type="match status" value="1"/>
</dbReference>
<accession>A0A0L0WD43</accession>
<dbReference type="Pfam" id="PF06969">
    <property type="entry name" value="HemN_C"/>
    <property type="match status" value="1"/>
</dbReference>
<proteinExistence type="inferred from homology"/>
<dbReference type="GO" id="GO:0046872">
    <property type="term" value="F:metal ion binding"/>
    <property type="evidence" value="ECO:0007669"/>
    <property type="project" value="UniProtKB-UniRule"/>
</dbReference>
<dbReference type="PANTHER" id="PTHR13932">
    <property type="entry name" value="COPROPORPHYRINIGEN III OXIDASE"/>
    <property type="match status" value="1"/>
</dbReference>
<keyword evidence="7 9" id="KW-0411">Iron-sulfur</keyword>
<dbReference type="InterPro" id="IPR004559">
    <property type="entry name" value="HemW-like"/>
</dbReference>
<dbReference type="SFLD" id="SFLDF00288">
    <property type="entry name" value="HemN-like__clustered_with_nucl"/>
    <property type="match status" value="1"/>
</dbReference>
<evidence type="ECO:0000313" key="11">
    <source>
        <dbReference type="EMBL" id="KNF09361.1"/>
    </source>
</evidence>
<dbReference type="RefSeq" id="WP_235436097.1">
    <property type="nucleotide sequence ID" value="NZ_LGSS01000003.1"/>
</dbReference>
<dbReference type="SFLD" id="SFLDS00029">
    <property type="entry name" value="Radical_SAM"/>
    <property type="match status" value="2"/>
</dbReference>
<dbReference type="InterPro" id="IPR006638">
    <property type="entry name" value="Elp3/MiaA/NifB-like_rSAM"/>
</dbReference>
<evidence type="ECO:0000259" key="10">
    <source>
        <dbReference type="PROSITE" id="PS51918"/>
    </source>
</evidence>
<keyword evidence="4 9" id="KW-0949">S-adenosyl-L-methionine</keyword>
<dbReference type="Gene3D" id="3.20.20.70">
    <property type="entry name" value="Aldolase class I"/>
    <property type="match status" value="1"/>
</dbReference>
<keyword evidence="6 9" id="KW-0408">Iron</keyword>
<dbReference type="GO" id="GO:0005737">
    <property type="term" value="C:cytoplasm"/>
    <property type="evidence" value="ECO:0007669"/>
    <property type="project" value="UniProtKB-SubCell"/>
</dbReference>
<sequence>MNMEKKDLGLYIHIPFCESKCYYCDFNSHVNKNYLVEKYIMYLKKELDLYINDLKGYNLKTIFFGGGTPSAIDEKYIYDILNHIYKNADISHLKEITLEANPKTLNTEKLKVYKSLGINRISLGVQTLNDSLLTQIGRIHTTRDFLDTYELIRSQGFENINTDIMFNLPNQTYKDVIKTLKEIIKLDIKHISYYSLKIEEGTPFHVKYEKDELRLPEEDVERKMYHGAIELLEKNGYKQYEISNFAKQGYECNHNIIYWKVKPYIGVGLSAHSNINSYRYGNTEKFEEYFKMIDENKLPIYEEEKEFIDKDMEIAEYIILGLRLIHGINKEYFSKRFGITIRDVLGKKLDKFIEEGLLEENDYNVKLTKKGLDLCNIVFMEVLP</sequence>
<dbReference type="GO" id="GO:0051539">
    <property type="term" value="F:4 iron, 4 sulfur cluster binding"/>
    <property type="evidence" value="ECO:0007669"/>
    <property type="project" value="UniProtKB-UniRule"/>
</dbReference>
<dbReference type="SFLD" id="SFLDG01082">
    <property type="entry name" value="B12-binding_domain_containing"/>
    <property type="match status" value="1"/>
</dbReference>
<dbReference type="PROSITE" id="PS51918">
    <property type="entry name" value="RADICAL_SAM"/>
    <property type="match status" value="1"/>
</dbReference>
<dbReference type="EMBL" id="LGSS01000003">
    <property type="protein sequence ID" value="KNF09361.1"/>
    <property type="molecule type" value="Genomic_DNA"/>
</dbReference>
<evidence type="ECO:0000256" key="7">
    <source>
        <dbReference type="ARBA" id="ARBA00023014"/>
    </source>
</evidence>
<evidence type="ECO:0000256" key="5">
    <source>
        <dbReference type="ARBA" id="ARBA00022723"/>
    </source>
</evidence>
<evidence type="ECO:0000256" key="2">
    <source>
        <dbReference type="ARBA" id="ARBA00017228"/>
    </source>
</evidence>
<keyword evidence="9" id="KW-0004">4Fe-4S</keyword>
<dbReference type="GO" id="GO:0006779">
    <property type="term" value="P:porphyrin-containing compound biosynthetic process"/>
    <property type="evidence" value="ECO:0007669"/>
    <property type="project" value="InterPro"/>
</dbReference>
<comment type="similarity">
    <text evidence="1">Belongs to the anaerobic coproporphyrinogen-III oxidase family. HemW subfamily.</text>
</comment>
<evidence type="ECO:0000256" key="6">
    <source>
        <dbReference type="ARBA" id="ARBA00023004"/>
    </source>
</evidence>
<keyword evidence="3 9" id="KW-0349">Heme</keyword>
<evidence type="ECO:0000313" key="12">
    <source>
        <dbReference type="Proteomes" id="UP000037267"/>
    </source>
</evidence>
<organism evidence="11 12">
    <name type="scientific">Gottschalkia purinilytica</name>
    <name type="common">Clostridium purinilyticum</name>
    <dbReference type="NCBI Taxonomy" id="1503"/>
    <lineage>
        <taxon>Bacteria</taxon>
        <taxon>Bacillati</taxon>
        <taxon>Bacillota</taxon>
        <taxon>Tissierellia</taxon>
        <taxon>Tissierellales</taxon>
        <taxon>Gottschalkiaceae</taxon>
        <taxon>Gottschalkia</taxon>
    </lineage>
</organism>
<comment type="function">
    <text evidence="9">Probably acts as a heme chaperone, transferring heme to an unknown acceptor. Binds one molecule of heme per monomer, possibly covalently. Binds 1 [4Fe-4S] cluster. The cluster is coordinated with 3 cysteines and an exchangeable S-adenosyl-L-methionine.</text>
</comment>
<evidence type="ECO:0000256" key="4">
    <source>
        <dbReference type="ARBA" id="ARBA00022691"/>
    </source>
</evidence>
<dbReference type="InterPro" id="IPR010723">
    <property type="entry name" value="HemN_C"/>
</dbReference>
<keyword evidence="9" id="KW-0963">Cytoplasm</keyword>
<feature type="domain" description="Radical SAM core" evidence="10">
    <location>
        <begin position="2"/>
        <end position="238"/>
    </location>
</feature>